<name>A0AAF0EEP0_9BASI</name>
<dbReference type="InterPro" id="IPR017937">
    <property type="entry name" value="Thioredoxin_CS"/>
</dbReference>
<protein>
    <recommendedName>
        <fullName evidence="2">Thioredoxin domain-containing protein</fullName>
    </recommendedName>
</protein>
<dbReference type="InterPro" id="IPR036249">
    <property type="entry name" value="Thioredoxin-like_sf"/>
</dbReference>
<feature type="domain" description="Thioredoxin" evidence="2">
    <location>
        <begin position="5"/>
        <end position="104"/>
    </location>
</feature>
<dbReference type="PROSITE" id="PS51352">
    <property type="entry name" value="THIOREDOXIN_2"/>
    <property type="match status" value="1"/>
</dbReference>
<dbReference type="EMBL" id="CP119902">
    <property type="protein sequence ID" value="WFD23186.1"/>
    <property type="molecule type" value="Genomic_DNA"/>
</dbReference>
<evidence type="ECO:0000313" key="3">
    <source>
        <dbReference type="EMBL" id="WFD23186.1"/>
    </source>
</evidence>
<organism evidence="3 4">
    <name type="scientific">Malassezia equina</name>
    <dbReference type="NCBI Taxonomy" id="1381935"/>
    <lineage>
        <taxon>Eukaryota</taxon>
        <taxon>Fungi</taxon>
        <taxon>Dikarya</taxon>
        <taxon>Basidiomycota</taxon>
        <taxon>Ustilaginomycotina</taxon>
        <taxon>Malasseziomycetes</taxon>
        <taxon>Malasseziales</taxon>
        <taxon>Malasseziaceae</taxon>
        <taxon>Malassezia</taxon>
    </lineage>
</organism>
<sequence length="104" mass="11635">MAAPARASVVARTFSTTLLRRKIEENISGARLQELLQNQGSKPLLVDFYAEWCGPCKMLSPILHKLATTPDLVGGKELDLVTIDVDHHMETAQQYGLRQFIEKL</sequence>
<dbReference type="PANTHER" id="PTHR43601:SF3">
    <property type="entry name" value="THIOREDOXIN, MITOCHONDRIAL"/>
    <property type="match status" value="1"/>
</dbReference>
<dbReference type="GO" id="GO:0005739">
    <property type="term" value="C:mitochondrion"/>
    <property type="evidence" value="ECO:0007669"/>
    <property type="project" value="TreeGrafter"/>
</dbReference>
<evidence type="ECO:0000259" key="2">
    <source>
        <dbReference type="PROSITE" id="PS51352"/>
    </source>
</evidence>
<evidence type="ECO:0000313" key="4">
    <source>
        <dbReference type="Proteomes" id="UP001214415"/>
    </source>
</evidence>
<dbReference type="PROSITE" id="PS00194">
    <property type="entry name" value="THIOREDOXIN_1"/>
    <property type="match status" value="1"/>
</dbReference>
<dbReference type="AlphaFoldDB" id="A0AAF0EEP0"/>
<dbReference type="Pfam" id="PF00085">
    <property type="entry name" value="Thioredoxin"/>
    <property type="match status" value="1"/>
</dbReference>
<dbReference type="GO" id="GO:0045454">
    <property type="term" value="P:cell redox homeostasis"/>
    <property type="evidence" value="ECO:0007669"/>
    <property type="project" value="TreeGrafter"/>
</dbReference>
<dbReference type="PANTHER" id="PTHR43601">
    <property type="entry name" value="THIOREDOXIN, MITOCHONDRIAL"/>
    <property type="match status" value="1"/>
</dbReference>
<keyword evidence="4" id="KW-1185">Reference proteome</keyword>
<dbReference type="CDD" id="cd02947">
    <property type="entry name" value="TRX_family"/>
    <property type="match status" value="1"/>
</dbReference>
<evidence type="ECO:0000256" key="1">
    <source>
        <dbReference type="ARBA" id="ARBA00008987"/>
    </source>
</evidence>
<accession>A0AAF0EEP0</accession>
<gene>
    <name evidence="3" type="ORF">MEQU1_001874</name>
</gene>
<dbReference type="Gene3D" id="3.40.30.10">
    <property type="entry name" value="Glutaredoxin"/>
    <property type="match status" value="1"/>
</dbReference>
<proteinExistence type="inferred from homology"/>
<comment type="similarity">
    <text evidence="1">Belongs to the thioredoxin family.</text>
</comment>
<dbReference type="InterPro" id="IPR013766">
    <property type="entry name" value="Thioredoxin_domain"/>
</dbReference>
<dbReference type="SUPFAM" id="SSF52833">
    <property type="entry name" value="Thioredoxin-like"/>
    <property type="match status" value="1"/>
</dbReference>
<reference evidence="3" key="1">
    <citation type="submission" date="2023-03" db="EMBL/GenBank/DDBJ databases">
        <title>Mating type loci evolution in Malassezia.</title>
        <authorList>
            <person name="Coelho M.A."/>
        </authorList>
    </citation>
    <scope>NUCLEOTIDE SEQUENCE</scope>
    <source>
        <strain evidence="3">CBS 12830</strain>
    </source>
</reference>
<dbReference type="Proteomes" id="UP001214415">
    <property type="component" value="Chromosome 3"/>
</dbReference>